<name>A0A6C0CZE7_9ZZZZ</name>
<organism evidence="1">
    <name type="scientific">viral metagenome</name>
    <dbReference type="NCBI Taxonomy" id="1070528"/>
    <lineage>
        <taxon>unclassified sequences</taxon>
        <taxon>metagenomes</taxon>
        <taxon>organismal metagenomes</taxon>
    </lineage>
</organism>
<evidence type="ECO:0000313" key="1">
    <source>
        <dbReference type="EMBL" id="QHT09647.1"/>
    </source>
</evidence>
<sequence>MDLYSKVKEACDMKWYHYNQFKLYEKLYIELQNKLRNNCVHNFEYDTLYNPEDKNNKYCTVCGIIESLSTK</sequence>
<dbReference type="EMBL" id="MN739513">
    <property type="protein sequence ID" value="QHT09647.1"/>
    <property type="molecule type" value="Genomic_DNA"/>
</dbReference>
<accession>A0A6C0CZE7</accession>
<protein>
    <submittedName>
        <fullName evidence="1">Uncharacterized protein</fullName>
    </submittedName>
</protein>
<dbReference type="AlphaFoldDB" id="A0A6C0CZE7"/>
<proteinExistence type="predicted"/>
<reference evidence="1" key="1">
    <citation type="journal article" date="2020" name="Nature">
        <title>Giant virus diversity and host interactions through global metagenomics.</title>
        <authorList>
            <person name="Schulz F."/>
            <person name="Roux S."/>
            <person name="Paez-Espino D."/>
            <person name="Jungbluth S."/>
            <person name="Walsh D.A."/>
            <person name="Denef V.J."/>
            <person name="McMahon K.D."/>
            <person name="Konstantinidis K.T."/>
            <person name="Eloe-Fadrosh E.A."/>
            <person name="Kyrpides N.C."/>
            <person name="Woyke T."/>
        </authorList>
    </citation>
    <scope>NUCLEOTIDE SEQUENCE</scope>
    <source>
        <strain evidence="1">GVMAG-M-3300023174-102</strain>
    </source>
</reference>